<dbReference type="InterPro" id="IPR050776">
    <property type="entry name" value="Ank_Repeat/CDKN_Inhibitor"/>
</dbReference>
<dbReference type="AlphaFoldDB" id="A0A9W8ZI46"/>
<dbReference type="Pfam" id="PF12796">
    <property type="entry name" value="Ank_2"/>
    <property type="match status" value="2"/>
</dbReference>
<dbReference type="Gene3D" id="1.25.40.20">
    <property type="entry name" value="Ankyrin repeat-containing domain"/>
    <property type="match status" value="1"/>
</dbReference>
<dbReference type="OrthoDB" id="21416at2759"/>
<evidence type="ECO:0000256" key="3">
    <source>
        <dbReference type="PROSITE-ProRule" id="PRU00023"/>
    </source>
</evidence>
<proteinExistence type="predicted"/>
<dbReference type="InterPro" id="IPR002110">
    <property type="entry name" value="Ankyrin_rpt"/>
</dbReference>
<dbReference type="Proteomes" id="UP001140510">
    <property type="component" value="Unassembled WGS sequence"/>
</dbReference>
<evidence type="ECO:0000256" key="2">
    <source>
        <dbReference type="ARBA" id="ARBA00023043"/>
    </source>
</evidence>
<evidence type="ECO:0000313" key="5">
    <source>
        <dbReference type="Proteomes" id="UP001140510"/>
    </source>
</evidence>
<dbReference type="SUPFAM" id="SSF48403">
    <property type="entry name" value="Ankyrin repeat"/>
    <property type="match status" value="1"/>
</dbReference>
<dbReference type="GO" id="GO:0061631">
    <property type="term" value="F:ubiquitin conjugating enzyme activity"/>
    <property type="evidence" value="ECO:0007669"/>
    <property type="project" value="UniProtKB-EC"/>
</dbReference>
<evidence type="ECO:0000256" key="1">
    <source>
        <dbReference type="ARBA" id="ARBA00022737"/>
    </source>
</evidence>
<feature type="repeat" description="ANK" evidence="3">
    <location>
        <begin position="396"/>
        <end position="420"/>
    </location>
</feature>
<evidence type="ECO:0000313" key="4">
    <source>
        <dbReference type="EMBL" id="KAJ4407347.1"/>
    </source>
</evidence>
<dbReference type="EMBL" id="JAPEVA010000021">
    <property type="protein sequence ID" value="KAJ4407347.1"/>
    <property type="molecule type" value="Genomic_DNA"/>
</dbReference>
<dbReference type="EC" id="2.3.2.23" evidence="4"/>
<comment type="caution">
    <text evidence="4">The sequence shown here is derived from an EMBL/GenBank/DDBJ whole genome shotgun (WGS) entry which is preliminary data.</text>
</comment>
<dbReference type="SMART" id="SM00248">
    <property type="entry name" value="ANK"/>
    <property type="match status" value="5"/>
</dbReference>
<keyword evidence="2 3" id="KW-0040">ANK repeat</keyword>
<name>A0A9W8ZI46_9PLEO</name>
<dbReference type="PROSITE" id="PS50297">
    <property type="entry name" value="ANK_REP_REGION"/>
    <property type="match status" value="1"/>
</dbReference>
<protein>
    <submittedName>
        <fullName evidence="4">Ankyrin repeat and FYVE domain-containing protein 1</fullName>
        <ecNumber evidence="4">2.3.2.23</ecNumber>
    </submittedName>
</protein>
<gene>
    <name evidence="4" type="primary">ANKFY1</name>
    <name evidence="4" type="ORF">N0V91_003931</name>
</gene>
<keyword evidence="1" id="KW-0677">Repeat</keyword>
<dbReference type="InterPro" id="IPR036770">
    <property type="entry name" value="Ankyrin_rpt-contain_sf"/>
</dbReference>
<keyword evidence="4" id="KW-0012">Acyltransferase</keyword>
<sequence>MTTSATIGSAGSGKHTSNLWKQAYQGLSEHPERGPRLERLKALLKRDLGKPHIKLRSDDGVRELLSLMEGKKRQVESRKSTAKIQAVCSHINNIKDVFGAAADAGGPYVAIPVAALFSVFAVRVKMNEIYVNEKATMFKVATTVSDCVVLFPDPGGMTEIEPGDSFEMRGAKDKLQTAFVSMYQAIIFATAQLALSSNSDYQWIKGVVKHYDWEGQLEHLLEEKQRIFEFKLFKKELDEKNKSGTAVPQESDSKSLMGPALRNPLHIAAALGNSSQVLYHVQKQEYPINALTMKRWTAAHLAAREGHTKILTTLMTAPGIDLLIKNREERTPLHIAALYNHPAAARVLLETNPLLLKARDQWKRTAFLIAAEKGHHGVLKVLRQYGQDMNETTVTQGWTALHLAAENGHVEALKWLTEHGTKKWTTVRDGPRQGLTAKQIAEQKGRTSVLEYL</sequence>
<dbReference type="PANTHER" id="PTHR24201">
    <property type="entry name" value="ANK_REP_REGION DOMAIN-CONTAINING PROTEIN"/>
    <property type="match status" value="1"/>
</dbReference>
<reference evidence="4" key="1">
    <citation type="submission" date="2022-10" db="EMBL/GenBank/DDBJ databases">
        <title>Tapping the CABI collections for fungal endophytes: first genome assemblies for Collariella, Neodidymelliopsis, Ascochyta clinopodiicola, Didymella pomorum, Didymosphaeria variabile, Neocosmospora piperis and Neocucurbitaria cava.</title>
        <authorList>
            <person name="Hill R."/>
        </authorList>
    </citation>
    <scope>NUCLEOTIDE SEQUENCE</scope>
    <source>
        <strain evidence="4">IMI 355091</strain>
    </source>
</reference>
<dbReference type="PROSITE" id="PS50088">
    <property type="entry name" value="ANK_REPEAT"/>
    <property type="match status" value="1"/>
</dbReference>
<keyword evidence="4" id="KW-0808">Transferase</keyword>
<keyword evidence="5" id="KW-1185">Reference proteome</keyword>
<organism evidence="4 5">
    <name type="scientific">Didymella pomorum</name>
    <dbReference type="NCBI Taxonomy" id="749634"/>
    <lineage>
        <taxon>Eukaryota</taxon>
        <taxon>Fungi</taxon>
        <taxon>Dikarya</taxon>
        <taxon>Ascomycota</taxon>
        <taxon>Pezizomycotina</taxon>
        <taxon>Dothideomycetes</taxon>
        <taxon>Pleosporomycetidae</taxon>
        <taxon>Pleosporales</taxon>
        <taxon>Pleosporineae</taxon>
        <taxon>Didymellaceae</taxon>
        <taxon>Didymella</taxon>
    </lineage>
</organism>
<accession>A0A9W8ZI46</accession>